<comment type="caution">
    <text evidence="8">The sequence shown here is derived from an EMBL/GenBank/DDBJ whole genome shotgun (WGS) entry which is preliminary data.</text>
</comment>
<feature type="domain" description="tRNA(Ile)-lysidine/2-thiocytidine synthase N-terminal" evidence="7">
    <location>
        <begin position="30"/>
        <end position="199"/>
    </location>
</feature>
<evidence type="ECO:0000313" key="8">
    <source>
        <dbReference type="EMBL" id="EQB16587.1"/>
    </source>
</evidence>
<dbReference type="EMBL" id="ATDP01000075">
    <property type="protein sequence ID" value="EQB16587.1"/>
    <property type="molecule type" value="Genomic_DNA"/>
</dbReference>
<dbReference type="Gene3D" id="3.40.50.620">
    <property type="entry name" value="HUPs"/>
    <property type="match status" value="1"/>
</dbReference>
<dbReference type="GO" id="GO:0005524">
    <property type="term" value="F:ATP binding"/>
    <property type="evidence" value="ECO:0007669"/>
    <property type="project" value="UniProtKB-UniRule"/>
</dbReference>
<name>T0HTY7_9SPHN</name>
<evidence type="ECO:0000256" key="3">
    <source>
        <dbReference type="ARBA" id="ARBA00022741"/>
    </source>
</evidence>
<sequence length="314" mass="33962">MQLTGESAALQTRLVDATRALVGNDPATRFAVAVSGGPDSMALLWLAAGAFPGRVAAVTVDHGLRPESADEAAMVARWCSAHGIDHATLHPDVPVTGNVQAWARAMRYRLMEAWRASCAMDWIMTAHHADDQLETVVMRLNRGSGIGGLAGVRARSGRVIRALLGERKAQLQAFVDREKLPHVQDPSNRDARFDRAALRLALSDAPWLDAQAVTRSAAALAEAEAAILWSVAQLAERHVRADGLGWTLDRIDLPREYLRRLLVHMLMLAGAKTPRGDTLDHALQEAAAGRQASLGDWLVKGGSTWSLRPAPPRN</sequence>
<dbReference type="PANTHER" id="PTHR43033">
    <property type="entry name" value="TRNA(ILE)-LYSIDINE SYNTHASE-RELATED"/>
    <property type="match status" value="1"/>
</dbReference>
<gene>
    <name evidence="6" type="primary">tilS</name>
    <name evidence="8" type="ORF">RLDS_07155</name>
</gene>
<comment type="domain">
    <text evidence="6">The N-terminal region contains the highly conserved SGGXDS motif, predicted to be a P-loop motif involved in ATP binding.</text>
</comment>
<dbReference type="GO" id="GO:0032267">
    <property type="term" value="F:tRNA(Ile)-lysidine synthase activity"/>
    <property type="evidence" value="ECO:0007669"/>
    <property type="project" value="UniProtKB-EC"/>
</dbReference>
<evidence type="ECO:0000256" key="4">
    <source>
        <dbReference type="ARBA" id="ARBA00022840"/>
    </source>
</evidence>
<comment type="catalytic activity">
    <reaction evidence="5 6">
        <text>cytidine(34) in tRNA(Ile2) + L-lysine + ATP = lysidine(34) in tRNA(Ile2) + AMP + diphosphate + H(+)</text>
        <dbReference type="Rhea" id="RHEA:43744"/>
        <dbReference type="Rhea" id="RHEA-COMP:10625"/>
        <dbReference type="Rhea" id="RHEA-COMP:10670"/>
        <dbReference type="ChEBI" id="CHEBI:15378"/>
        <dbReference type="ChEBI" id="CHEBI:30616"/>
        <dbReference type="ChEBI" id="CHEBI:32551"/>
        <dbReference type="ChEBI" id="CHEBI:33019"/>
        <dbReference type="ChEBI" id="CHEBI:82748"/>
        <dbReference type="ChEBI" id="CHEBI:83665"/>
        <dbReference type="ChEBI" id="CHEBI:456215"/>
        <dbReference type="EC" id="6.3.4.19"/>
    </reaction>
</comment>
<evidence type="ECO:0000256" key="6">
    <source>
        <dbReference type="HAMAP-Rule" id="MF_01161"/>
    </source>
</evidence>
<dbReference type="OrthoDB" id="9807403at2"/>
<reference evidence="8 9" key="1">
    <citation type="journal article" date="2013" name="Genome Announc.">
        <title>Draft Genome Sequence of Sphingobium lactosutens Strain DS20T, Isolated from a Hexachlorocyclohexane Dumpsite.</title>
        <authorList>
            <person name="Kumar R."/>
            <person name="Dwivedi V."/>
            <person name="Negi V."/>
            <person name="Khurana J.P."/>
            <person name="Lal R."/>
        </authorList>
    </citation>
    <scope>NUCLEOTIDE SEQUENCE [LARGE SCALE GENOMIC DNA]</scope>
    <source>
        <strain evidence="8 9">DS20</strain>
    </source>
</reference>
<keyword evidence="9" id="KW-1185">Reference proteome</keyword>
<protein>
    <recommendedName>
        <fullName evidence="6">tRNA(Ile)-lysidine synthase</fullName>
        <ecNumber evidence="6">6.3.4.19</ecNumber>
    </recommendedName>
    <alternativeName>
        <fullName evidence="6">tRNA(Ile)-2-lysyl-cytidine synthase</fullName>
    </alternativeName>
    <alternativeName>
        <fullName evidence="6">tRNA(Ile)-lysidine synthetase</fullName>
    </alternativeName>
</protein>
<dbReference type="GO" id="GO:0005737">
    <property type="term" value="C:cytoplasm"/>
    <property type="evidence" value="ECO:0007669"/>
    <property type="project" value="UniProtKB-SubCell"/>
</dbReference>
<dbReference type="RefSeq" id="WP_021225251.1">
    <property type="nucleotide sequence ID" value="NZ_ATDP01000075.1"/>
</dbReference>
<keyword evidence="1 6" id="KW-0436">Ligase</keyword>
<dbReference type="PATRIC" id="fig|1331060.3.peg.1348"/>
<dbReference type="PANTHER" id="PTHR43033:SF1">
    <property type="entry name" value="TRNA(ILE)-LYSIDINE SYNTHASE-RELATED"/>
    <property type="match status" value="1"/>
</dbReference>
<dbReference type="EC" id="6.3.4.19" evidence="6"/>
<evidence type="ECO:0000256" key="5">
    <source>
        <dbReference type="ARBA" id="ARBA00048539"/>
    </source>
</evidence>
<evidence type="ECO:0000256" key="2">
    <source>
        <dbReference type="ARBA" id="ARBA00022694"/>
    </source>
</evidence>
<dbReference type="Proteomes" id="UP000015531">
    <property type="component" value="Unassembled WGS sequence"/>
</dbReference>
<dbReference type="InterPro" id="IPR011063">
    <property type="entry name" value="TilS/TtcA_N"/>
</dbReference>
<evidence type="ECO:0000256" key="1">
    <source>
        <dbReference type="ARBA" id="ARBA00022598"/>
    </source>
</evidence>
<evidence type="ECO:0000313" key="9">
    <source>
        <dbReference type="Proteomes" id="UP000015531"/>
    </source>
</evidence>
<dbReference type="InterPro" id="IPR012795">
    <property type="entry name" value="tRNA_Ile_lys_synt_N"/>
</dbReference>
<accession>T0HTY7</accession>
<comment type="subcellular location">
    <subcellularLocation>
        <location evidence="6">Cytoplasm</location>
    </subcellularLocation>
</comment>
<keyword evidence="3 6" id="KW-0547">Nucleotide-binding</keyword>
<feature type="binding site" evidence="6">
    <location>
        <begin position="35"/>
        <end position="40"/>
    </location>
    <ligand>
        <name>ATP</name>
        <dbReference type="ChEBI" id="CHEBI:30616"/>
    </ligand>
</feature>
<organism evidence="8 9">
    <name type="scientific">Sphingobium lactosutens DS20</name>
    <dbReference type="NCBI Taxonomy" id="1331060"/>
    <lineage>
        <taxon>Bacteria</taxon>
        <taxon>Pseudomonadati</taxon>
        <taxon>Pseudomonadota</taxon>
        <taxon>Alphaproteobacteria</taxon>
        <taxon>Sphingomonadales</taxon>
        <taxon>Sphingomonadaceae</taxon>
        <taxon>Sphingobium</taxon>
    </lineage>
</organism>
<keyword evidence="6" id="KW-0963">Cytoplasm</keyword>
<proteinExistence type="inferred from homology"/>
<dbReference type="SUPFAM" id="SSF52402">
    <property type="entry name" value="Adenine nucleotide alpha hydrolases-like"/>
    <property type="match status" value="1"/>
</dbReference>
<dbReference type="InterPro" id="IPR014729">
    <property type="entry name" value="Rossmann-like_a/b/a_fold"/>
</dbReference>
<dbReference type="CDD" id="cd01992">
    <property type="entry name" value="TilS_N"/>
    <property type="match status" value="1"/>
</dbReference>
<comment type="function">
    <text evidence="6">Ligates lysine onto the cytidine present at position 34 of the AUA codon-specific tRNA(Ile) that contains the anticodon CAU, in an ATP-dependent manner. Cytidine is converted to lysidine, thus changing the amino acid specificity of the tRNA from methionine to isoleucine.</text>
</comment>
<dbReference type="eggNOG" id="COG0037">
    <property type="taxonomic scope" value="Bacteria"/>
</dbReference>
<evidence type="ECO:0000259" key="7">
    <source>
        <dbReference type="Pfam" id="PF01171"/>
    </source>
</evidence>
<dbReference type="NCBIfam" id="TIGR02432">
    <property type="entry name" value="lysidine_TilS_N"/>
    <property type="match status" value="1"/>
</dbReference>
<dbReference type="AlphaFoldDB" id="T0HTY7"/>
<dbReference type="InterPro" id="IPR012094">
    <property type="entry name" value="tRNA_Ile_lys_synt"/>
</dbReference>
<dbReference type="GO" id="GO:0006400">
    <property type="term" value="P:tRNA modification"/>
    <property type="evidence" value="ECO:0007669"/>
    <property type="project" value="UniProtKB-UniRule"/>
</dbReference>
<comment type="similarity">
    <text evidence="6">Belongs to the tRNA(Ile)-lysidine synthase family.</text>
</comment>
<dbReference type="Pfam" id="PF01171">
    <property type="entry name" value="ATP_bind_3"/>
    <property type="match status" value="1"/>
</dbReference>
<keyword evidence="4 6" id="KW-0067">ATP-binding</keyword>
<dbReference type="HAMAP" id="MF_01161">
    <property type="entry name" value="tRNA_Ile_lys_synt"/>
    <property type="match status" value="1"/>
</dbReference>
<keyword evidence="2 6" id="KW-0819">tRNA processing</keyword>